<sequence>MTKILFHSREDLPFISIVHSNEGFGRVLSIHNRNWKIEFSSADKVIDLDIVNALNDGIVEFRKVDKDLLNSTLKIGSLVKHPNNGFGVIIGEKSDDEIIVLFECEIKSIQYGKPKYGLKFSNPNSINYNRFFSFENKLPTKYDFNSKKYMLSVIQIYHKDYGNGIVIGLKGDKISIRFATFTETFDLKYSLENKILKLFGANQIRFQDSMIGNLLGRKYVDRQKQQGIILAVRENKVLVYISGKLSWLNLGRAINRETIRFEQSDLKCITYSRGNSKKTINSMTLYDFNSKEYMLSVIQIYHKDYGNGAVIGLEGDKISIIFDAFMETFDLKYSLENKILKLFGANQIRFQDSMIGNLLGRKYVDRQKQQGIILAVRENKVLVYISGELSWLNLGRAINRETIRFEQSDLKCITNSSENSKKTINSMTLLSVRDSYHQNLETTKQQNTLSIVPQSQYRDLREFHPFLGDKDRVLSVPCYYGKSKLYLMGWHILNGKLKIRWKPDHDRAERWRSSMICIDRRSKQIFFQGDIYFNSPGSHPIFLRDLRFTSDLSEFQFRKTKGKLAEFLNLVSREKKIIQLRDLDR</sequence>
<dbReference type="EMBL" id="CP065430">
    <property type="protein sequence ID" value="QPO25799.1"/>
    <property type="molecule type" value="Genomic_DNA"/>
</dbReference>
<dbReference type="AlphaFoldDB" id="A0A7T1L8L3"/>
<organism evidence="1 2">
    <name type="scientific">Streptococcus suis</name>
    <dbReference type="NCBI Taxonomy" id="1307"/>
    <lineage>
        <taxon>Bacteria</taxon>
        <taxon>Bacillati</taxon>
        <taxon>Bacillota</taxon>
        <taxon>Bacilli</taxon>
        <taxon>Lactobacillales</taxon>
        <taxon>Streptococcaceae</taxon>
        <taxon>Streptococcus</taxon>
    </lineage>
</organism>
<gene>
    <name evidence="1" type="ORF">I5V48_07275</name>
</gene>
<proteinExistence type="predicted"/>
<protein>
    <submittedName>
        <fullName evidence="1">Uncharacterized protein</fullName>
    </submittedName>
</protein>
<dbReference type="Proteomes" id="UP000594569">
    <property type="component" value="Chromosome"/>
</dbReference>
<dbReference type="RefSeq" id="WP_174850372.1">
    <property type="nucleotide sequence ID" value="NZ_CP065430.1"/>
</dbReference>
<evidence type="ECO:0000313" key="1">
    <source>
        <dbReference type="EMBL" id="QPO25799.1"/>
    </source>
</evidence>
<name>A0A7T1L8L3_STRSU</name>
<reference evidence="1 2" key="1">
    <citation type="submission" date="2020-12" db="EMBL/GenBank/DDBJ databases">
        <title>Nonconservative transfer and diversity of a new family of integrative and conjugative elements associated with antibiotic resistance in zoonotic pathogen Streptococcus suis.</title>
        <authorList>
            <person name="Huang J."/>
        </authorList>
    </citation>
    <scope>NUCLEOTIDE SEQUENCE [LARGE SCALE GENOMIC DNA]</scope>
    <source>
        <strain evidence="1 2">YZDH1</strain>
    </source>
</reference>
<accession>A0A7T1L8L3</accession>
<evidence type="ECO:0000313" key="2">
    <source>
        <dbReference type="Proteomes" id="UP000594569"/>
    </source>
</evidence>